<feature type="transmembrane region" description="Helical" evidence="2">
    <location>
        <begin position="219"/>
        <end position="237"/>
    </location>
</feature>
<name>A0A345AV33_9CAUD</name>
<evidence type="ECO:0000313" key="3">
    <source>
        <dbReference type="EMBL" id="AXF40766.1"/>
    </source>
</evidence>
<dbReference type="Pfam" id="PF25671">
    <property type="entry name" value="T4_Tape_measure"/>
    <property type="match status" value="1"/>
</dbReference>
<feature type="compositionally biased region" description="Polar residues" evidence="1">
    <location>
        <begin position="500"/>
        <end position="515"/>
    </location>
</feature>
<feature type="compositionally biased region" description="Polar residues" evidence="1">
    <location>
        <begin position="1"/>
        <end position="17"/>
    </location>
</feature>
<sequence length="574" mass="62479">MNNTFSSSKPASEQTTLRRPPKPIAEEAPANDEVFDAGPEGAKEETLSSIDTNTQEQVGIQRQQLGAANLSLGIQDLQNQKLEEISASTSEISSKLSALSDKLKQKYEAAAPVSEAPIQNADSTSEILANKLNAKDSSAQAPEPVKIVPDEKKPSEDLLSKPSEVKGAPDNTASMIVGAVKGVQGAITAGFKRTTSIADKISGMLLKYTVTQAVQAAKLALAVFAIIFAIDMLKIAWQVWGDKIMAKFEEWSQTFGKWWDNFKQWSSYFSDMKNSFEGMKGDLMGIRNAWESGDWPALASAIGTAFIDGIKTLSGMLDRVITKLVATLLDKLGFSKAAKAIEAEGLQNYQNMTNNRLSPENQRKLAEEQIRREEKDGLTPTQRGKTSFLPDSWRKNLGLISADEYNQIQAEKKDQNARRGLSHEDNVKAVAATNEAREAIARFKNIADNVNPNNPAQVAEADKYKKEAQQYINSPGLALVPTVKAELQNQLDSYKPKNNVKASVQPDKSTPSKDTQLVQNIKVAEANKVSRSAAQASTTANINTNIVKTNKSYNVQSPITGTRAPGVFKATSVN</sequence>
<feature type="region of interest" description="Disordered" evidence="1">
    <location>
        <begin position="495"/>
        <end position="515"/>
    </location>
</feature>
<feature type="region of interest" description="Disordered" evidence="1">
    <location>
        <begin position="1"/>
        <end position="53"/>
    </location>
</feature>
<proteinExistence type="predicted"/>
<keyword evidence="4" id="KW-1185">Reference proteome</keyword>
<keyword evidence="2" id="KW-0812">Transmembrane</keyword>
<dbReference type="EMBL" id="MH460829">
    <property type="protein sequence ID" value="AXF40766.1"/>
    <property type="molecule type" value="Genomic_DNA"/>
</dbReference>
<dbReference type="Proteomes" id="UP000255697">
    <property type="component" value="Segment"/>
</dbReference>
<reference evidence="4" key="1">
    <citation type="submission" date="2018-06" db="EMBL/GenBank/DDBJ databases">
        <title>Whole genome analysis of phage vB_ApiM_fHyAci03 infecting Acinetobacter pittii.</title>
        <authorList>
            <person name="Kiljunen S."/>
            <person name="Wicklund A."/>
            <person name="Skurnik M."/>
        </authorList>
    </citation>
    <scope>NUCLEOTIDE SEQUENCE [LARGE SCALE GENOMIC DNA]</scope>
</reference>
<evidence type="ECO:0000256" key="1">
    <source>
        <dbReference type="SAM" id="MobiDB-lite"/>
    </source>
</evidence>
<evidence type="ECO:0000256" key="2">
    <source>
        <dbReference type="SAM" id="Phobius"/>
    </source>
</evidence>
<gene>
    <name evidence="3" type="ORF">Ac3_205</name>
</gene>
<protein>
    <submittedName>
        <fullName evidence="3">Baseplate hub subunit, tail length determinator</fullName>
    </submittedName>
</protein>
<keyword evidence="2" id="KW-1133">Transmembrane helix</keyword>
<keyword evidence="2" id="KW-0472">Membrane</keyword>
<accession>A0A345AV33</accession>
<organism evidence="3 4">
    <name type="scientific">Acinetobacter phage vB_ApiM_fHyAci03</name>
    <dbReference type="NCBI Taxonomy" id="2269366"/>
    <lineage>
        <taxon>Viruses</taxon>
        <taxon>Duplodnaviria</taxon>
        <taxon>Heunggongvirae</taxon>
        <taxon>Uroviricota</taxon>
        <taxon>Caudoviricetes</taxon>
        <taxon>Pantevenvirales</taxon>
        <taxon>Straboviridae</taxon>
        <taxon>Twarogvirinae</taxon>
        <taxon>Lazarusvirus</taxon>
        <taxon>Lazarusvirus fhyacithree</taxon>
    </lineage>
</organism>
<dbReference type="InterPro" id="IPR057967">
    <property type="entry name" value="T4_TMP"/>
</dbReference>
<evidence type="ECO:0000313" key="4">
    <source>
        <dbReference type="Proteomes" id="UP000255697"/>
    </source>
</evidence>